<dbReference type="SUPFAM" id="SSF161070">
    <property type="entry name" value="SNF-like"/>
    <property type="match status" value="1"/>
</dbReference>
<gene>
    <name evidence="13" type="ORF">V1264_004911</name>
</gene>
<feature type="transmembrane region" description="Helical" evidence="12">
    <location>
        <begin position="482"/>
        <end position="506"/>
    </location>
</feature>
<feature type="compositionally biased region" description="Low complexity" evidence="11">
    <location>
        <begin position="22"/>
        <end position="33"/>
    </location>
</feature>
<dbReference type="AlphaFoldDB" id="A0AAN9B5T3"/>
<feature type="disulfide bond" evidence="9">
    <location>
        <begin position="164"/>
        <end position="173"/>
    </location>
</feature>
<dbReference type="Pfam" id="PF00209">
    <property type="entry name" value="SNF"/>
    <property type="match status" value="1"/>
</dbReference>
<dbReference type="PANTHER" id="PTHR11616:SF321">
    <property type="entry name" value="SODIUM-DEPENDENT NUTRIENT AMINO ACID TRANSPORTER 1-RELATED"/>
    <property type="match status" value="1"/>
</dbReference>
<keyword evidence="8" id="KW-0915">Sodium</keyword>
<feature type="transmembrane region" description="Helical" evidence="12">
    <location>
        <begin position="53"/>
        <end position="71"/>
    </location>
</feature>
<dbReference type="InterPro" id="IPR000175">
    <property type="entry name" value="Na/ntran_symport"/>
</dbReference>
<feature type="transmembrane region" description="Helical" evidence="12">
    <location>
        <begin position="566"/>
        <end position="588"/>
    </location>
</feature>
<feature type="transmembrane region" description="Helical" evidence="12">
    <location>
        <begin position="353"/>
        <end position="378"/>
    </location>
</feature>
<comment type="subcellular location">
    <subcellularLocation>
        <location evidence="1">Membrane</location>
        <topology evidence="1">Multi-pass membrane protein</topology>
    </subcellularLocation>
</comment>
<feature type="binding site" evidence="8">
    <location>
        <position position="59"/>
    </location>
    <ligand>
        <name>Na(+)</name>
        <dbReference type="ChEBI" id="CHEBI:29101"/>
        <label>1</label>
    </ligand>
</feature>
<feature type="binding site" evidence="8">
    <location>
        <position position="66"/>
    </location>
    <ligand>
        <name>Na(+)</name>
        <dbReference type="ChEBI" id="CHEBI:29101"/>
        <label>1</label>
    </ligand>
</feature>
<evidence type="ECO:0000256" key="9">
    <source>
        <dbReference type="PIRSR" id="PIRSR600175-2"/>
    </source>
</evidence>
<feature type="transmembrane region" description="Helical" evidence="12">
    <location>
        <begin position="244"/>
        <end position="262"/>
    </location>
</feature>
<dbReference type="PROSITE" id="PS00610">
    <property type="entry name" value="NA_NEUROTRAN_SYMP_1"/>
    <property type="match status" value="1"/>
</dbReference>
<name>A0AAN9B5T3_9CAEN</name>
<feature type="binding site" evidence="8">
    <location>
        <position position="359"/>
    </location>
    <ligand>
        <name>Na(+)</name>
        <dbReference type="ChEBI" id="CHEBI:29101"/>
        <label>1</label>
    </ligand>
</feature>
<feature type="transmembrane region" description="Helical" evidence="12">
    <location>
        <begin position="453"/>
        <end position="476"/>
    </location>
</feature>
<feature type="binding site" evidence="8">
    <location>
        <position position="428"/>
    </location>
    <ligand>
        <name>Na(+)</name>
        <dbReference type="ChEBI" id="CHEBI:29101"/>
        <label>1</label>
    </ligand>
</feature>
<dbReference type="PRINTS" id="PR00176">
    <property type="entry name" value="NANEUSMPORT"/>
</dbReference>
<evidence type="ECO:0000256" key="7">
    <source>
        <dbReference type="ARBA" id="ARBA00023180"/>
    </source>
</evidence>
<dbReference type="InterPro" id="IPR037272">
    <property type="entry name" value="SNS_sf"/>
</dbReference>
<evidence type="ECO:0000256" key="6">
    <source>
        <dbReference type="ARBA" id="ARBA00023136"/>
    </source>
</evidence>
<dbReference type="GO" id="GO:0046872">
    <property type="term" value="F:metal ion binding"/>
    <property type="evidence" value="ECO:0007669"/>
    <property type="project" value="UniProtKB-KW"/>
</dbReference>
<evidence type="ECO:0000256" key="11">
    <source>
        <dbReference type="SAM" id="MobiDB-lite"/>
    </source>
</evidence>
<evidence type="ECO:0000313" key="14">
    <source>
        <dbReference type="Proteomes" id="UP001374579"/>
    </source>
</evidence>
<organism evidence="13 14">
    <name type="scientific">Littorina saxatilis</name>
    <dbReference type="NCBI Taxonomy" id="31220"/>
    <lineage>
        <taxon>Eukaryota</taxon>
        <taxon>Metazoa</taxon>
        <taxon>Spiralia</taxon>
        <taxon>Lophotrochozoa</taxon>
        <taxon>Mollusca</taxon>
        <taxon>Gastropoda</taxon>
        <taxon>Caenogastropoda</taxon>
        <taxon>Littorinimorpha</taxon>
        <taxon>Littorinoidea</taxon>
        <taxon>Littorinidae</taxon>
        <taxon>Littorina</taxon>
    </lineage>
</organism>
<dbReference type="EMBL" id="JBAMIC010000013">
    <property type="protein sequence ID" value="KAK7098020.1"/>
    <property type="molecule type" value="Genomic_DNA"/>
</dbReference>
<dbReference type="PROSITE" id="PS50267">
    <property type="entry name" value="NA_NEUROTRAN_SYMP_3"/>
    <property type="match status" value="1"/>
</dbReference>
<evidence type="ECO:0000256" key="3">
    <source>
        <dbReference type="ARBA" id="ARBA00022448"/>
    </source>
</evidence>
<comment type="similarity">
    <text evidence="2 10">Belongs to the sodium:neurotransmitter symporter (SNF) (TC 2.A.22) family.</text>
</comment>
<evidence type="ECO:0000256" key="4">
    <source>
        <dbReference type="ARBA" id="ARBA00022692"/>
    </source>
</evidence>
<keyword evidence="3 10" id="KW-0813">Transport</keyword>
<feature type="transmembrane region" description="Helical" evidence="12">
    <location>
        <begin position="83"/>
        <end position="104"/>
    </location>
</feature>
<keyword evidence="9" id="KW-1015">Disulfide bond</keyword>
<comment type="caution">
    <text evidence="13">The sequence shown here is derived from an EMBL/GenBank/DDBJ whole genome shotgun (WGS) entry which is preliminary data.</text>
</comment>
<feature type="transmembrane region" description="Helical" evidence="12">
    <location>
        <begin position="320"/>
        <end position="341"/>
    </location>
</feature>
<feature type="binding site" evidence="8">
    <location>
        <position position="427"/>
    </location>
    <ligand>
        <name>Na(+)</name>
        <dbReference type="ChEBI" id="CHEBI:29101"/>
        <label>1</label>
    </ligand>
</feature>
<feature type="binding site" evidence="8">
    <location>
        <position position="62"/>
    </location>
    <ligand>
        <name>Na(+)</name>
        <dbReference type="ChEBI" id="CHEBI:29101"/>
        <label>1</label>
    </ligand>
</feature>
<feature type="transmembrane region" description="Helical" evidence="12">
    <location>
        <begin position="526"/>
        <end position="546"/>
    </location>
</feature>
<keyword evidence="7" id="KW-0325">Glycoprotein</keyword>
<dbReference type="GO" id="GO:0089718">
    <property type="term" value="P:amino acid import across plasma membrane"/>
    <property type="evidence" value="ECO:0007669"/>
    <property type="project" value="TreeGrafter"/>
</dbReference>
<dbReference type="GO" id="GO:0005886">
    <property type="term" value="C:plasma membrane"/>
    <property type="evidence" value="ECO:0007669"/>
    <property type="project" value="TreeGrafter"/>
</dbReference>
<keyword evidence="8" id="KW-0479">Metal-binding</keyword>
<evidence type="ECO:0000256" key="2">
    <source>
        <dbReference type="ARBA" id="ARBA00006459"/>
    </source>
</evidence>
<accession>A0AAN9B5T3</accession>
<sequence length="701" mass="77842">MGLFKGKEAEKGAVCVPAMAGSDSSISSRSSDTSSDDDKDAENRGTWNGRMDFLLSCIGFAVGLGNIWRFPYLCYKSGGGAFLVPYVIFLILCGMPLFFMEISYGQFASLSPITVWRMSPLFKGVGYGMVIISGIVCVYYNIIITWTFYYLFMSMRKVLPWSDCDNSWNDERCVINKFADTGNVTLANSTSINGTTLNATVVAAVAANGTTLNSSHLMTASEQFWERNVLEITDGIEDLGSIRWPLFGCLVLAWVVVFLCLCKGVKSSGRVVYVTATFPYMVLVILLIRGVTLPGAMEGIKFYLIPDWQKLLEFKVWGDAAIQIFYSVGMAWGGLITMASYNKFHNNVYRDAIIVPLMNCGTSVFAGLVIFSVLGFMAHETGAEIKDVVTQGPGLTFVVYPEAVAKLPISPLWAVLFFLMLFTIGLDSQFGMFETMTSAFIDEFPHLLKNKKVAFTAFMCFVEFVLGIPCVFQGGIYVLQIMDWYCATFSLMLLSLTECLVIAWVYGVNRFYKDIELMIGFQPSNYWKMLWCFITPATILFIWAFSVSQLEPVTYGSYQYPTWAIVFGWGLGLCSLLPIPIVMVISICREEGTLWERVKKLSQPADNWGPALPEHREAYLATLDGPRRRLPLTMRDDSPIYSPKKSACGGASACVLIPEERNLLSDSVATMTTMSDRSVIGQSTEFTSMLADGHKPPVTTC</sequence>
<evidence type="ECO:0000256" key="8">
    <source>
        <dbReference type="PIRSR" id="PIRSR600175-1"/>
    </source>
</evidence>
<feature type="binding site" evidence="8">
    <location>
        <position position="61"/>
    </location>
    <ligand>
        <name>Na(+)</name>
        <dbReference type="ChEBI" id="CHEBI:29101"/>
        <label>1</label>
    </ligand>
</feature>
<evidence type="ECO:0000313" key="13">
    <source>
        <dbReference type="EMBL" id="KAK7098020.1"/>
    </source>
</evidence>
<feature type="binding site" evidence="8">
    <location>
        <position position="327"/>
    </location>
    <ligand>
        <name>Na(+)</name>
        <dbReference type="ChEBI" id="CHEBI:29101"/>
        <label>1</label>
    </ligand>
</feature>
<reference evidence="13 14" key="1">
    <citation type="submission" date="2024-02" db="EMBL/GenBank/DDBJ databases">
        <title>Chromosome-scale genome assembly of the rough periwinkle Littorina saxatilis.</title>
        <authorList>
            <person name="De Jode A."/>
            <person name="Faria R."/>
            <person name="Formenti G."/>
            <person name="Sims Y."/>
            <person name="Smith T.P."/>
            <person name="Tracey A."/>
            <person name="Wood J.M.D."/>
            <person name="Zagrodzka Z.B."/>
            <person name="Johannesson K."/>
            <person name="Butlin R.K."/>
            <person name="Leder E.H."/>
        </authorList>
    </citation>
    <scope>NUCLEOTIDE SEQUENCE [LARGE SCALE GENOMIC DNA]</scope>
    <source>
        <strain evidence="13">Snail1</strain>
        <tissue evidence="13">Muscle</tissue>
    </source>
</reference>
<proteinExistence type="inferred from homology"/>
<dbReference type="GO" id="GO:0005283">
    <property type="term" value="F:amino acid:sodium symporter activity"/>
    <property type="evidence" value="ECO:0007669"/>
    <property type="project" value="TreeGrafter"/>
</dbReference>
<keyword evidence="14" id="KW-1185">Reference proteome</keyword>
<feature type="transmembrane region" description="Helical" evidence="12">
    <location>
        <begin position="125"/>
        <end position="152"/>
    </location>
</feature>
<protein>
    <recommendedName>
        <fullName evidence="10">Transporter</fullName>
    </recommendedName>
</protein>
<dbReference type="PANTHER" id="PTHR11616">
    <property type="entry name" value="SODIUM/CHLORIDE DEPENDENT TRANSPORTER"/>
    <property type="match status" value="1"/>
</dbReference>
<dbReference type="Proteomes" id="UP001374579">
    <property type="component" value="Unassembled WGS sequence"/>
</dbReference>
<evidence type="ECO:0000256" key="12">
    <source>
        <dbReference type="SAM" id="Phobius"/>
    </source>
</evidence>
<keyword evidence="4 10" id="KW-0812">Transmembrane</keyword>
<feature type="region of interest" description="Disordered" evidence="11">
    <location>
        <begin position="15"/>
        <end position="43"/>
    </location>
</feature>
<keyword evidence="5 12" id="KW-1133">Transmembrane helix</keyword>
<keyword evidence="6 12" id="KW-0472">Membrane</keyword>
<feature type="transmembrane region" description="Helical" evidence="12">
    <location>
        <begin position="412"/>
        <end position="433"/>
    </location>
</feature>
<evidence type="ECO:0000256" key="10">
    <source>
        <dbReference type="RuleBase" id="RU003732"/>
    </source>
</evidence>
<evidence type="ECO:0000256" key="1">
    <source>
        <dbReference type="ARBA" id="ARBA00004141"/>
    </source>
</evidence>
<keyword evidence="10" id="KW-0769">Symport</keyword>
<evidence type="ECO:0000256" key="5">
    <source>
        <dbReference type="ARBA" id="ARBA00022989"/>
    </source>
</evidence>
<feature type="transmembrane region" description="Helical" evidence="12">
    <location>
        <begin position="271"/>
        <end position="291"/>
    </location>
</feature>